<organism evidence="1 2">
    <name type="scientific">Botrytis fragariae</name>
    <dbReference type="NCBI Taxonomy" id="1964551"/>
    <lineage>
        <taxon>Eukaryota</taxon>
        <taxon>Fungi</taxon>
        <taxon>Dikarya</taxon>
        <taxon>Ascomycota</taxon>
        <taxon>Pezizomycotina</taxon>
        <taxon>Leotiomycetes</taxon>
        <taxon>Helotiales</taxon>
        <taxon>Sclerotiniaceae</taxon>
        <taxon>Botrytis</taxon>
    </lineage>
</organism>
<dbReference type="OrthoDB" id="10458312at2759"/>
<comment type="caution">
    <text evidence="1">The sequence shown here is derived from an EMBL/GenBank/DDBJ whole genome shotgun (WGS) entry which is preliminary data.</text>
</comment>
<accession>A0A8H6APR8</accession>
<dbReference type="EMBL" id="JABFCT010000011">
    <property type="protein sequence ID" value="KAF5871673.1"/>
    <property type="molecule type" value="Genomic_DNA"/>
</dbReference>
<evidence type="ECO:0000313" key="2">
    <source>
        <dbReference type="Proteomes" id="UP000531561"/>
    </source>
</evidence>
<dbReference type="Proteomes" id="UP000531561">
    <property type="component" value="Unassembled WGS sequence"/>
</dbReference>
<dbReference type="AlphaFoldDB" id="A0A8H6APR8"/>
<reference evidence="1 2" key="1">
    <citation type="journal article" date="2020" name="Phytopathology">
        <title>A high-quality genome resource of Botrytis fragariae, a new and rapidly spreading fungal pathogen causing strawberry gray mold in the U.S.A.</title>
        <authorList>
            <person name="Wu Y."/>
            <person name="Saski C.A."/>
            <person name="Schnabel G."/>
            <person name="Xiao S."/>
            <person name="Hu M."/>
        </authorList>
    </citation>
    <scope>NUCLEOTIDE SEQUENCE [LARGE SCALE GENOMIC DNA]</scope>
    <source>
        <strain evidence="1 2">BVB16</strain>
    </source>
</reference>
<evidence type="ECO:0000313" key="1">
    <source>
        <dbReference type="EMBL" id="KAF5871673.1"/>
    </source>
</evidence>
<name>A0A8H6APR8_9HELO</name>
<proteinExistence type="predicted"/>
<dbReference type="RefSeq" id="XP_037190620.1">
    <property type="nucleotide sequence ID" value="XM_037339054.1"/>
</dbReference>
<gene>
    <name evidence="1" type="ORF">Bfra_008696</name>
</gene>
<dbReference type="GeneID" id="59262746"/>
<protein>
    <submittedName>
        <fullName evidence="1">Uncharacterized protein</fullName>
    </submittedName>
</protein>
<keyword evidence="2" id="KW-1185">Reference proteome</keyword>
<sequence length="96" mass="10964">MRKRGNIKAAVWEAKDDEGNDDLLPTNWVWGPGRSIYERFFRKAMYGMFESKDGNNSNGAKWDLLPNLHSNGIFCTFQYAVLGFASVAYIQQSTLH</sequence>